<dbReference type="KEGG" id="brv:CFK39_07330"/>
<dbReference type="EMBL" id="CP022316">
    <property type="protein sequence ID" value="ASK65676.1"/>
    <property type="molecule type" value="Genomic_DNA"/>
</dbReference>
<proteinExistence type="predicted"/>
<organism evidence="2 3">
    <name type="scientific">Brachybacterium avium</name>
    <dbReference type="NCBI Taxonomy" id="2017485"/>
    <lineage>
        <taxon>Bacteria</taxon>
        <taxon>Bacillati</taxon>
        <taxon>Actinomycetota</taxon>
        <taxon>Actinomycetes</taxon>
        <taxon>Micrococcales</taxon>
        <taxon>Dermabacteraceae</taxon>
        <taxon>Brachybacterium</taxon>
    </lineage>
</organism>
<name>A0A220UCM8_9MICO</name>
<dbReference type="Proteomes" id="UP000198398">
    <property type="component" value="Chromosome"/>
</dbReference>
<dbReference type="AlphaFoldDB" id="A0A220UCM8"/>
<protein>
    <recommendedName>
        <fullName evidence="4">DUF559 domain-containing protein</fullName>
    </recommendedName>
</protein>
<sequence>MARDLTRFHGALLHRSEWISLGLHPRDLASGRFITAFPGYLTLTDHPASFNGLAWALQNSVRPGSVLSHTTAALLWGIPLPWRLEDGVGMLRQPEPEGGAEDPLIPSVRPGSALGSGASLPLLHCRVLPGASSSVGRGVIVHRHPEAATARRGRLLVSSQAETLRELATLLPLWDVVAAVEAVISPDAVHPGETLESLRAEVEARRGAAGTARIRRALELAREGVRSPGESVMRLMLMDAGFPEPEPNLPVEDPRTGKIRYVDLAWASIRFGLEYDGDGHRTTKEQWREDETRRDELAAQGWTLARSHGGDLRQPLRMLLRLQRSAGERGLRVPTERRVRRAARRLAADQPSLRLDGQPS</sequence>
<dbReference type="RefSeq" id="WP_089064917.1">
    <property type="nucleotide sequence ID" value="NZ_CP022316.1"/>
</dbReference>
<evidence type="ECO:0000313" key="2">
    <source>
        <dbReference type="EMBL" id="ASK65676.1"/>
    </source>
</evidence>
<accession>A0A220UCM8</accession>
<dbReference type="OrthoDB" id="3173471at2"/>
<evidence type="ECO:0008006" key="4">
    <source>
        <dbReference type="Google" id="ProtNLM"/>
    </source>
</evidence>
<gene>
    <name evidence="2" type="ORF">CFK39_07330</name>
</gene>
<evidence type="ECO:0000256" key="1">
    <source>
        <dbReference type="SAM" id="MobiDB-lite"/>
    </source>
</evidence>
<feature type="region of interest" description="Disordered" evidence="1">
    <location>
        <begin position="328"/>
        <end position="360"/>
    </location>
</feature>
<feature type="compositionally biased region" description="Basic and acidic residues" evidence="1">
    <location>
        <begin position="328"/>
        <end position="337"/>
    </location>
</feature>
<keyword evidence="3" id="KW-1185">Reference proteome</keyword>
<evidence type="ECO:0000313" key="3">
    <source>
        <dbReference type="Proteomes" id="UP000198398"/>
    </source>
</evidence>
<reference evidence="3" key="1">
    <citation type="submission" date="2017-07" db="EMBL/GenBank/DDBJ databases">
        <title>Brachybacterium sp. VR2415.</title>
        <authorList>
            <person name="Tak E.J."/>
            <person name="Bae J.-W."/>
        </authorList>
    </citation>
    <scope>NUCLEOTIDE SEQUENCE [LARGE SCALE GENOMIC DNA]</scope>
    <source>
        <strain evidence="3">VR2415</strain>
    </source>
</reference>